<dbReference type="Proteomes" id="UP001152320">
    <property type="component" value="Chromosome 8"/>
</dbReference>
<keyword evidence="3" id="KW-1185">Reference proteome</keyword>
<dbReference type="AlphaFoldDB" id="A0A9Q1HA03"/>
<dbReference type="OrthoDB" id="10037120at2759"/>
<feature type="domain" description="TIR" evidence="1">
    <location>
        <begin position="95"/>
        <end position="224"/>
    </location>
</feature>
<comment type="caution">
    <text evidence="2">The sequence shown here is derived from an EMBL/GenBank/DDBJ whole genome shotgun (WGS) entry which is preliminary data.</text>
</comment>
<protein>
    <recommendedName>
        <fullName evidence="1">TIR domain-containing protein</fullName>
    </recommendedName>
</protein>
<dbReference type="EMBL" id="JAIZAY010000008">
    <property type="protein sequence ID" value="KAJ8037711.1"/>
    <property type="molecule type" value="Genomic_DNA"/>
</dbReference>
<accession>A0A9Q1HA03</accession>
<sequence length="520" mass="59296">MKSHLLVLSPNYLQSTACIEQYNIALCCNRQTHRDMLAPFYVETIQNLPTYMKLVQSIECRPQDEDSINSACYQVIVSLSVNFTRTISILNPIVIQYDLFISYSHKDTEVAQKIVKMLQDVNPELKVFFDVLEIKTGKSWQRAMYHSIDGSRCLVALMTNNYIKSAVCQEEFNLAMMKHYAKANGLQLIPFVIDKISCLPAGYEKIPHITTASSSLEDDLGTLSQTLVKWLEKGELTVEESIYHEYFKTSKETKFEISEKWEALRRKHFVEKFPDWPNTSPVLDFPPTLTDTFSHGQSPSLCDDTCDIVLSYHEDDEEYAEFMMSLLQHFASELNIQAKGKNEQERLTRIEEGKKIVPLLSPSYIESPEQVEELHIAIWRSRLSLNLIFPIHLHTLPSRPAYFHLLPCAVSLNDSLWTELALKERVVLSDEVKEVVEGLTKTSEEIALYMAVYYLLESVKQERMEGKPDLTAPLPALLNPFCLDRHIGKSDVDGNGLATNKTNHPGTGICKLHSSPLLSH</sequence>
<evidence type="ECO:0000313" key="2">
    <source>
        <dbReference type="EMBL" id="KAJ8037711.1"/>
    </source>
</evidence>
<dbReference type="Pfam" id="PF13676">
    <property type="entry name" value="TIR_2"/>
    <property type="match status" value="1"/>
</dbReference>
<organism evidence="2 3">
    <name type="scientific">Holothuria leucospilota</name>
    <name type="common">Black long sea cucumber</name>
    <name type="synonym">Mertensiothuria leucospilota</name>
    <dbReference type="NCBI Taxonomy" id="206669"/>
    <lineage>
        <taxon>Eukaryota</taxon>
        <taxon>Metazoa</taxon>
        <taxon>Echinodermata</taxon>
        <taxon>Eleutherozoa</taxon>
        <taxon>Echinozoa</taxon>
        <taxon>Holothuroidea</taxon>
        <taxon>Aspidochirotacea</taxon>
        <taxon>Aspidochirotida</taxon>
        <taxon>Holothuriidae</taxon>
        <taxon>Holothuria</taxon>
    </lineage>
</organism>
<dbReference type="GO" id="GO:0007165">
    <property type="term" value="P:signal transduction"/>
    <property type="evidence" value="ECO:0007669"/>
    <property type="project" value="InterPro"/>
</dbReference>
<dbReference type="InterPro" id="IPR000157">
    <property type="entry name" value="TIR_dom"/>
</dbReference>
<dbReference type="Gene3D" id="3.40.50.10140">
    <property type="entry name" value="Toll/interleukin-1 receptor homology (TIR) domain"/>
    <property type="match status" value="3"/>
</dbReference>
<gene>
    <name evidence="2" type="ORF">HOLleu_18602</name>
</gene>
<reference evidence="2" key="1">
    <citation type="submission" date="2021-10" db="EMBL/GenBank/DDBJ databases">
        <title>Tropical sea cucumber genome reveals ecological adaptation and Cuvierian tubules defense mechanism.</title>
        <authorList>
            <person name="Chen T."/>
        </authorList>
    </citation>
    <scope>NUCLEOTIDE SEQUENCE</scope>
    <source>
        <strain evidence="2">Nanhai2018</strain>
        <tissue evidence="2">Muscle</tissue>
    </source>
</reference>
<dbReference type="SUPFAM" id="SSF52200">
    <property type="entry name" value="Toll/Interleukin receptor TIR domain"/>
    <property type="match status" value="3"/>
</dbReference>
<proteinExistence type="predicted"/>
<evidence type="ECO:0000313" key="3">
    <source>
        <dbReference type="Proteomes" id="UP001152320"/>
    </source>
</evidence>
<dbReference type="InterPro" id="IPR035897">
    <property type="entry name" value="Toll_tir_struct_dom_sf"/>
</dbReference>
<dbReference type="SMART" id="SM00255">
    <property type="entry name" value="TIR"/>
    <property type="match status" value="1"/>
</dbReference>
<evidence type="ECO:0000259" key="1">
    <source>
        <dbReference type="PROSITE" id="PS50104"/>
    </source>
</evidence>
<name>A0A9Q1HA03_HOLLE</name>
<dbReference type="PROSITE" id="PS50104">
    <property type="entry name" value="TIR"/>
    <property type="match status" value="2"/>
</dbReference>
<feature type="domain" description="TIR" evidence="1">
    <location>
        <begin position="1"/>
        <end position="79"/>
    </location>
</feature>